<reference evidence="1 2" key="1">
    <citation type="submission" date="2024-04" db="EMBL/GenBank/DDBJ databases">
        <authorList>
            <person name="Waldvogel A.-M."/>
            <person name="Schoenle A."/>
        </authorList>
    </citation>
    <scope>NUCLEOTIDE SEQUENCE [LARGE SCALE GENOMIC DNA]</scope>
</reference>
<gene>
    <name evidence="1" type="ORF">KC01_LOCUS37654</name>
</gene>
<organism evidence="1 2">
    <name type="scientific">Knipowitschia caucasica</name>
    <name type="common">Caucasian dwarf goby</name>
    <name type="synonym">Pomatoschistus caucasicus</name>
    <dbReference type="NCBI Taxonomy" id="637954"/>
    <lineage>
        <taxon>Eukaryota</taxon>
        <taxon>Metazoa</taxon>
        <taxon>Chordata</taxon>
        <taxon>Craniata</taxon>
        <taxon>Vertebrata</taxon>
        <taxon>Euteleostomi</taxon>
        <taxon>Actinopterygii</taxon>
        <taxon>Neopterygii</taxon>
        <taxon>Teleostei</taxon>
        <taxon>Neoteleostei</taxon>
        <taxon>Acanthomorphata</taxon>
        <taxon>Gobiaria</taxon>
        <taxon>Gobiiformes</taxon>
        <taxon>Gobioidei</taxon>
        <taxon>Gobiidae</taxon>
        <taxon>Gobiinae</taxon>
        <taxon>Knipowitschia</taxon>
    </lineage>
</organism>
<evidence type="ECO:0000313" key="1">
    <source>
        <dbReference type="EMBL" id="CAL1611201.1"/>
    </source>
</evidence>
<name>A0AAV2MCT3_KNICA</name>
<accession>A0AAV2MCT3</accession>
<protein>
    <submittedName>
        <fullName evidence="1">Uncharacterized protein</fullName>
    </submittedName>
</protein>
<keyword evidence="2" id="KW-1185">Reference proteome</keyword>
<dbReference type="Proteomes" id="UP001497482">
    <property type="component" value="Chromosome 7"/>
</dbReference>
<sequence length="100" mass="11119">MVPDLRAPQAYSLRFVSVCLWERAYHFSSLPPPPAPRVCTQSARLEARHRFGGLPRILSCVGTCTFHRAHSPPLAPRAYAQPRFAGTRRVAYGFSQAAPL</sequence>
<proteinExistence type="predicted"/>
<dbReference type="AlphaFoldDB" id="A0AAV2MCT3"/>
<dbReference type="EMBL" id="OZ035829">
    <property type="protein sequence ID" value="CAL1611201.1"/>
    <property type="molecule type" value="Genomic_DNA"/>
</dbReference>
<evidence type="ECO:0000313" key="2">
    <source>
        <dbReference type="Proteomes" id="UP001497482"/>
    </source>
</evidence>